<dbReference type="PROSITE" id="PS50914">
    <property type="entry name" value="BON"/>
    <property type="match status" value="2"/>
</dbReference>
<dbReference type="STRING" id="1122184.SAMN02745176_01928"/>
<reference evidence="2 3" key="1">
    <citation type="submission" date="2016-11" db="EMBL/GenBank/DDBJ databases">
        <authorList>
            <person name="Jaros S."/>
            <person name="Januszkiewicz K."/>
            <person name="Wedrychowicz H."/>
        </authorList>
    </citation>
    <scope>NUCLEOTIDE SEQUENCE [LARGE SCALE GENOMIC DNA]</scope>
    <source>
        <strain evidence="2 3">DSM 19022</strain>
    </source>
</reference>
<protein>
    <submittedName>
        <fullName evidence="2">Osmotically-inducible protein OsmY, contains BON domain</fullName>
    </submittedName>
</protein>
<organism evidence="2 3">
    <name type="scientific">Lutispora thermophila DSM 19022</name>
    <dbReference type="NCBI Taxonomy" id="1122184"/>
    <lineage>
        <taxon>Bacteria</taxon>
        <taxon>Bacillati</taxon>
        <taxon>Bacillota</taxon>
        <taxon>Clostridia</taxon>
        <taxon>Lutisporales</taxon>
        <taxon>Lutisporaceae</taxon>
        <taxon>Lutispora</taxon>
    </lineage>
</organism>
<dbReference type="PANTHER" id="PTHR34606:SF15">
    <property type="entry name" value="BON DOMAIN-CONTAINING PROTEIN"/>
    <property type="match status" value="1"/>
</dbReference>
<accession>A0A1M6FF28</accession>
<feature type="domain" description="BON" evidence="1">
    <location>
        <begin position="3"/>
        <end position="71"/>
    </location>
</feature>
<evidence type="ECO:0000259" key="1">
    <source>
        <dbReference type="PROSITE" id="PS50914"/>
    </source>
</evidence>
<dbReference type="InterPro" id="IPR051686">
    <property type="entry name" value="Lipoprotein_DolP"/>
</dbReference>
<evidence type="ECO:0000313" key="2">
    <source>
        <dbReference type="EMBL" id="SHI96246.1"/>
    </source>
</evidence>
<proteinExistence type="predicted"/>
<dbReference type="Pfam" id="PF04972">
    <property type="entry name" value="BON"/>
    <property type="match status" value="2"/>
</dbReference>
<feature type="domain" description="BON" evidence="1">
    <location>
        <begin position="77"/>
        <end position="146"/>
    </location>
</feature>
<name>A0A1M6FF28_9FIRM</name>
<dbReference type="Gene3D" id="3.30.1340.30">
    <property type="match status" value="2"/>
</dbReference>
<dbReference type="InterPro" id="IPR007055">
    <property type="entry name" value="BON_dom"/>
</dbReference>
<dbReference type="OrthoDB" id="1952369at2"/>
<evidence type="ECO:0000313" key="3">
    <source>
        <dbReference type="Proteomes" id="UP000184442"/>
    </source>
</evidence>
<dbReference type="Proteomes" id="UP000184442">
    <property type="component" value="Unassembled WGS sequence"/>
</dbReference>
<gene>
    <name evidence="2" type="ORF">SAMN02745176_01928</name>
</gene>
<sequence>MNRDAEIVNRIKKELEEKMQLSAMDINIDCREGNVIISGVADVLAEKIFAEEIAKKIDGVLSVENDITISMDSSNITDSHIKYEIENKLYKSEKQEGLSNVEVDVKGGTAVLMGHVEDDMYKKKATELASSARGVTKIVDNIKTEEQ</sequence>
<dbReference type="RefSeq" id="WP_073025995.1">
    <property type="nucleotide sequence ID" value="NZ_FQZS01000012.1"/>
</dbReference>
<dbReference type="EMBL" id="FQZS01000012">
    <property type="protein sequence ID" value="SHI96246.1"/>
    <property type="molecule type" value="Genomic_DNA"/>
</dbReference>
<keyword evidence="3" id="KW-1185">Reference proteome</keyword>
<dbReference type="PANTHER" id="PTHR34606">
    <property type="entry name" value="BON DOMAIN-CONTAINING PROTEIN"/>
    <property type="match status" value="1"/>
</dbReference>
<dbReference type="AlphaFoldDB" id="A0A1M6FF28"/>